<protein>
    <submittedName>
        <fullName evidence="1">Uncharacterized protein</fullName>
    </submittedName>
</protein>
<reference evidence="1" key="1">
    <citation type="submission" date="2010-04" db="EMBL/GenBank/DDBJ databases">
        <authorList>
            <person name="Reid K.E."/>
            <person name="Liao N."/>
            <person name="Chan S."/>
            <person name="Docking R."/>
            <person name="Taylor G."/>
            <person name="Moore R."/>
            <person name="Mayo M."/>
            <person name="Munro S."/>
            <person name="King J."/>
            <person name="Yanchuk A."/>
            <person name="Holt R."/>
            <person name="Jones S."/>
            <person name="Marra M."/>
            <person name="Ritland C.E."/>
            <person name="Ritland K."/>
            <person name="Bohlmann J."/>
        </authorList>
    </citation>
    <scope>NUCLEOTIDE SEQUENCE</scope>
    <source>
        <tissue evidence="1">Bud</tissue>
    </source>
</reference>
<dbReference type="AlphaFoldDB" id="D5ABZ1"/>
<evidence type="ECO:0000313" key="1">
    <source>
        <dbReference type="EMBL" id="ADE77060.1"/>
    </source>
</evidence>
<accession>D5ABZ1</accession>
<name>D5ABZ1_PICSI</name>
<organism evidence="1">
    <name type="scientific">Picea sitchensis</name>
    <name type="common">Sitka spruce</name>
    <name type="synonym">Pinus sitchensis</name>
    <dbReference type="NCBI Taxonomy" id="3332"/>
    <lineage>
        <taxon>Eukaryota</taxon>
        <taxon>Viridiplantae</taxon>
        <taxon>Streptophyta</taxon>
        <taxon>Embryophyta</taxon>
        <taxon>Tracheophyta</taxon>
        <taxon>Spermatophyta</taxon>
        <taxon>Pinopsida</taxon>
        <taxon>Pinidae</taxon>
        <taxon>Conifers I</taxon>
        <taxon>Pinales</taxon>
        <taxon>Pinaceae</taxon>
        <taxon>Picea</taxon>
    </lineage>
</organism>
<dbReference type="EMBL" id="BT123760">
    <property type="protein sequence ID" value="ADE77060.1"/>
    <property type="molecule type" value="mRNA"/>
</dbReference>
<proteinExistence type="evidence at transcript level"/>
<sequence>MRAIFYWSLGTGSRKNSCILLGRNKYVAGRITLERAHSCLGY</sequence>